<dbReference type="GO" id="GO:0005507">
    <property type="term" value="F:copper ion binding"/>
    <property type="evidence" value="ECO:0007669"/>
    <property type="project" value="InterPro"/>
</dbReference>
<dbReference type="PROSITE" id="PS00087">
    <property type="entry name" value="SOD_CU_ZN_1"/>
    <property type="match status" value="1"/>
</dbReference>
<evidence type="ECO:0000313" key="13">
    <source>
        <dbReference type="Proteomes" id="UP000266861"/>
    </source>
</evidence>
<dbReference type="PROSITE" id="PS00332">
    <property type="entry name" value="SOD_CU_ZN_2"/>
    <property type="match status" value="1"/>
</dbReference>
<evidence type="ECO:0000259" key="11">
    <source>
        <dbReference type="Pfam" id="PF00080"/>
    </source>
</evidence>
<keyword evidence="13" id="KW-1185">Reference proteome</keyword>
<comment type="function">
    <text evidence="9">Destroys radicals which are normally produced within the cells and which are toxic to biological systems.</text>
</comment>
<keyword evidence="7" id="KW-1015">Disulfide bond</keyword>
<dbReference type="GO" id="GO:0004784">
    <property type="term" value="F:superoxide dismutase activity"/>
    <property type="evidence" value="ECO:0007669"/>
    <property type="project" value="UniProtKB-EC"/>
</dbReference>
<keyword evidence="4" id="KW-0049">Antioxidant</keyword>
<feature type="domain" description="Superoxide dismutase copper/zinc binding" evidence="11">
    <location>
        <begin position="50"/>
        <end position="184"/>
    </location>
</feature>
<comment type="cofactor">
    <cofactor evidence="9">
        <name>Cu cation</name>
        <dbReference type="ChEBI" id="CHEBI:23378"/>
    </cofactor>
    <text evidence="9">Binds 1 copper ion per subunit.</text>
</comment>
<dbReference type="Proteomes" id="UP000266861">
    <property type="component" value="Unassembled WGS sequence"/>
</dbReference>
<keyword evidence="6 9" id="KW-0186">Copper</keyword>
<comment type="caution">
    <text evidence="12">The sequence shown here is derived from an EMBL/GenBank/DDBJ whole genome shotgun (WGS) entry which is preliminary data.</text>
</comment>
<dbReference type="FunFam" id="2.60.40.200:FF:000003">
    <property type="entry name" value="Superoxide dismutase [Cu-Zn], chloroplastic"/>
    <property type="match status" value="1"/>
</dbReference>
<sequence>MNFFKIRHTLHLIFVLSLFISCFISISHQNKVNLGAVVVLMSNSLSQTQINGTINFTQLSLHKTRIDIYIEGLTPGLHGFHIHTFGDLTKRCESAGGHYNPFNLTHGASHDKVRHLGDLGNIRANVKGIVNTTIYDKLIKLSGPYSVIGRTVVVHGGKDDLGRGQNATSLTTGNSGARVACGIIGWRNMTQV</sequence>
<dbReference type="EC" id="1.15.1.1" evidence="9"/>
<name>A0A397JEG9_9GLOM</name>
<keyword evidence="3 9" id="KW-0862">Zinc</keyword>
<evidence type="ECO:0000256" key="8">
    <source>
        <dbReference type="ARBA" id="ARBA00049204"/>
    </source>
</evidence>
<dbReference type="Gene3D" id="2.60.40.200">
    <property type="entry name" value="Superoxide dismutase, copper/zinc binding domain"/>
    <property type="match status" value="1"/>
</dbReference>
<dbReference type="PANTHER" id="PTHR10003">
    <property type="entry name" value="SUPEROXIDE DISMUTASE CU-ZN -RELATED"/>
    <property type="match status" value="1"/>
</dbReference>
<keyword evidence="10" id="KW-0732">Signal</keyword>
<evidence type="ECO:0000256" key="10">
    <source>
        <dbReference type="SAM" id="SignalP"/>
    </source>
</evidence>
<evidence type="ECO:0000256" key="3">
    <source>
        <dbReference type="ARBA" id="ARBA00022833"/>
    </source>
</evidence>
<comment type="similarity">
    <text evidence="1 9">Belongs to the Cu-Zn superoxide dismutase family.</text>
</comment>
<protein>
    <recommendedName>
        <fullName evidence="9">Superoxide dismutase [Cu-Zn]</fullName>
        <ecNumber evidence="9">1.15.1.1</ecNumber>
    </recommendedName>
</protein>
<dbReference type="SUPFAM" id="SSF49329">
    <property type="entry name" value="Cu,Zn superoxide dismutase-like"/>
    <property type="match status" value="1"/>
</dbReference>
<dbReference type="InterPro" id="IPR036423">
    <property type="entry name" value="SOD-like_Cu/Zn_dom_sf"/>
</dbReference>
<accession>A0A397JEG9</accession>
<keyword evidence="5 9" id="KW-0560">Oxidoreductase</keyword>
<dbReference type="PROSITE" id="PS51257">
    <property type="entry name" value="PROKAR_LIPOPROTEIN"/>
    <property type="match status" value="1"/>
</dbReference>
<dbReference type="Pfam" id="PF00080">
    <property type="entry name" value="Sod_Cu"/>
    <property type="match status" value="1"/>
</dbReference>
<evidence type="ECO:0000256" key="4">
    <source>
        <dbReference type="ARBA" id="ARBA00022862"/>
    </source>
</evidence>
<reference evidence="12 13" key="1">
    <citation type="submission" date="2018-08" db="EMBL/GenBank/DDBJ databases">
        <title>Genome and evolution of the arbuscular mycorrhizal fungus Diversispora epigaea (formerly Glomus versiforme) and its bacterial endosymbionts.</title>
        <authorList>
            <person name="Sun X."/>
            <person name="Fei Z."/>
            <person name="Harrison M."/>
        </authorList>
    </citation>
    <scope>NUCLEOTIDE SEQUENCE [LARGE SCALE GENOMIC DNA]</scope>
    <source>
        <strain evidence="12 13">IT104</strain>
    </source>
</reference>
<dbReference type="InterPro" id="IPR018152">
    <property type="entry name" value="SOD_Cu/Zn_BS"/>
</dbReference>
<dbReference type="CDD" id="cd00305">
    <property type="entry name" value="Cu-Zn_Superoxide_Dismutase"/>
    <property type="match status" value="1"/>
</dbReference>
<evidence type="ECO:0000313" key="12">
    <source>
        <dbReference type="EMBL" id="RHZ83584.1"/>
    </source>
</evidence>
<evidence type="ECO:0000256" key="9">
    <source>
        <dbReference type="RuleBase" id="RU000393"/>
    </source>
</evidence>
<evidence type="ECO:0000256" key="7">
    <source>
        <dbReference type="ARBA" id="ARBA00023157"/>
    </source>
</evidence>
<comment type="catalytic activity">
    <reaction evidence="8 9">
        <text>2 superoxide + 2 H(+) = H2O2 + O2</text>
        <dbReference type="Rhea" id="RHEA:20696"/>
        <dbReference type="ChEBI" id="CHEBI:15378"/>
        <dbReference type="ChEBI" id="CHEBI:15379"/>
        <dbReference type="ChEBI" id="CHEBI:16240"/>
        <dbReference type="ChEBI" id="CHEBI:18421"/>
        <dbReference type="EC" id="1.15.1.1"/>
    </reaction>
</comment>
<evidence type="ECO:0000256" key="2">
    <source>
        <dbReference type="ARBA" id="ARBA00022723"/>
    </source>
</evidence>
<feature type="chain" id="PRO_5017445800" description="Superoxide dismutase [Cu-Zn]" evidence="10">
    <location>
        <begin position="30"/>
        <end position="192"/>
    </location>
</feature>
<dbReference type="AlphaFoldDB" id="A0A397JEG9"/>
<keyword evidence="2 9" id="KW-0479">Metal-binding</keyword>
<proteinExistence type="inferred from homology"/>
<dbReference type="EMBL" id="PQFF01000087">
    <property type="protein sequence ID" value="RHZ83584.1"/>
    <property type="molecule type" value="Genomic_DNA"/>
</dbReference>
<dbReference type="PRINTS" id="PR00068">
    <property type="entry name" value="CUZNDISMTASE"/>
</dbReference>
<gene>
    <name evidence="12" type="ORF">Glove_91g42</name>
</gene>
<dbReference type="InterPro" id="IPR024134">
    <property type="entry name" value="SOD_Cu/Zn_/chaperone"/>
</dbReference>
<evidence type="ECO:0000256" key="6">
    <source>
        <dbReference type="ARBA" id="ARBA00023008"/>
    </source>
</evidence>
<feature type="signal peptide" evidence="10">
    <location>
        <begin position="1"/>
        <end position="29"/>
    </location>
</feature>
<comment type="cofactor">
    <cofactor evidence="9">
        <name>Zn(2+)</name>
        <dbReference type="ChEBI" id="CHEBI:29105"/>
    </cofactor>
    <text evidence="9">Binds 1 zinc ion per subunit.</text>
</comment>
<dbReference type="InterPro" id="IPR001424">
    <property type="entry name" value="SOD_Cu_Zn_dom"/>
</dbReference>
<dbReference type="STRING" id="1348612.A0A397JEG9"/>
<evidence type="ECO:0000256" key="5">
    <source>
        <dbReference type="ARBA" id="ARBA00023002"/>
    </source>
</evidence>
<dbReference type="OrthoDB" id="2015551at2759"/>
<evidence type="ECO:0000256" key="1">
    <source>
        <dbReference type="ARBA" id="ARBA00010457"/>
    </source>
</evidence>
<organism evidence="12 13">
    <name type="scientific">Diversispora epigaea</name>
    <dbReference type="NCBI Taxonomy" id="1348612"/>
    <lineage>
        <taxon>Eukaryota</taxon>
        <taxon>Fungi</taxon>
        <taxon>Fungi incertae sedis</taxon>
        <taxon>Mucoromycota</taxon>
        <taxon>Glomeromycotina</taxon>
        <taxon>Glomeromycetes</taxon>
        <taxon>Diversisporales</taxon>
        <taxon>Diversisporaceae</taxon>
        <taxon>Diversispora</taxon>
    </lineage>
</organism>